<reference evidence="2" key="2">
    <citation type="submission" date="2010-05" db="EMBL/GenBank/DDBJ databases">
        <title>Revision and reannotation of the Halomonas elongata DSM 2581(T) genome.</title>
        <authorList>
            <person name="Pfeiffer F."/>
            <person name="Bagyan I."/>
            <person name="Alfaro-Espinoza G."/>
            <person name="Zamora-Lagos M.A."/>
            <person name="Habermann B."/>
            <person name="Oesterhelt D."/>
            <person name="Kunte H.J."/>
        </authorList>
    </citation>
    <scope>NUCLEOTIDE SEQUENCE</scope>
    <source>
        <strain evidence="2">Type strain: DSM 2581</strain>
    </source>
</reference>
<reference evidence="2" key="1">
    <citation type="journal article" date="2010" name="Environ. Microbiol.">
        <title>A blueprint of ectoine metabolism from the genome of the industrial producer Halomonas elongata DSM 2581(T).</title>
        <authorList>
            <person name="Schwibbert K."/>
            <person name="Marin-Sanguino A."/>
            <person name="Bagyan I."/>
            <person name="Heidrich G."/>
            <person name="Lentzen G."/>
            <person name="Seitz H."/>
            <person name="Rampp M."/>
            <person name="Schuster S.C."/>
            <person name="Klenk H.P."/>
            <person name="Pfeiffer F."/>
            <person name="Oesterhelt D."/>
            <person name="Kunte H.J."/>
        </authorList>
    </citation>
    <scope>NUCLEOTIDE SEQUENCE</scope>
    <source>
        <strain evidence="2">Type strain: DSM 2581</strain>
    </source>
</reference>
<reference evidence="4" key="3">
    <citation type="journal article" date="2011" name="Environ. Microbiol.">
        <title>A blueprint of ectoine metabolism from the genome of the industrial producer Halomonas elongata DSM 2581(T).</title>
        <authorList>
            <person name="Schwibbert K."/>
            <person name="Marin-Sanguino A."/>
            <person name="Bagyan I."/>
            <person name="Heidrich G."/>
            <person name="Lentzen G."/>
            <person name="Seitz H."/>
            <person name="Rampp M."/>
            <person name="Schuster S.C."/>
            <person name="Klenk H.P."/>
            <person name="Pfeiffer F."/>
            <person name="Oesterhelt D."/>
            <person name="Kunte H.J."/>
        </authorList>
    </citation>
    <scope>NUCLEOTIDE SEQUENCE [LARGE SCALE GENOMIC DNA]</scope>
    <source>
        <strain evidence="4">ATCC 33173 / DSM 2581 / NBRC 15536 / NCIMB 2198 / 1H9</strain>
    </source>
</reference>
<protein>
    <submittedName>
        <fullName evidence="2">DUF4145 domain protein</fullName>
    </submittedName>
    <submittedName>
        <fullName evidence="3">DUF4145 domain-containing protein</fullName>
    </submittedName>
</protein>
<dbReference type="AlphaFoldDB" id="A0A1R4A490"/>
<proteinExistence type="predicted"/>
<dbReference type="KEGG" id="hel:HELO_2306B"/>
<name>A0A1R4A490_HALED</name>
<evidence type="ECO:0000313" key="4">
    <source>
        <dbReference type="Proteomes" id="UP000008707"/>
    </source>
</evidence>
<evidence type="ECO:0000313" key="5">
    <source>
        <dbReference type="Proteomes" id="UP001322512"/>
    </source>
</evidence>
<dbReference type="Proteomes" id="UP000008707">
    <property type="component" value="Chromosome"/>
</dbReference>
<dbReference type="Proteomes" id="UP001322512">
    <property type="component" value="Chromosome"/>
</dbReference>
<dbReference type="InterPro" id="IPR025285">
    <property type="entry name" value="DUF4145"/>
</dbReference>
<dbReference type="OrthoDB" id="9808624at2"/>
<dbReference type="EMBL" id="FN869568">
    <property type="protein sequence ID" value="SJK83775.1"/>
    <property type="molecule type" value="Genomic_DNA"/>
</dbReference>
<evidence type="ECO:0000259" key="1">
    <source>
        <dbReference type="Pfam" id="PF13643"/>
    </source>
</evidence>
<evidence type="ECO:0000313" key="3">
    <source>
        <dbReference type="EMBL" id="WPU48321.1"/>
    </source>
</evidence>
<sequence>MLPEYESKKFQCPNCDTVATQEWFTAGNASDVAMDVLNHLYLNYRASIDDFSQDKIVRFLKRVENDFRINFHQFVPDDLAVATCSACDGFTLWVDKDVVYPKKTMLPPPNPDLNEEIKALYLEASSILVDSPRGSAALLRLALQKLLEQVGKSGKNINSDIKVLVSEGLSPKLQQALDLLRVVGNNAVHPGQIDLDDNADVAKKLFGILNFIAEELITKPKELEQLYGDLIPPETQGHINQRDGI</sequence>
<accession>A0A1R4A490</accession>
<dbReference type="GeneID" id="91011979"/>
<dbReference type="EMBL" id="CP139472">
    <property type="protein sequence ID" value="WPU48321.1"/>
    <property type="molecule type" value="Genomic_DNA"/>
</dbReference>
<dbReference type="Pfam" id="PF13643">
    <property type="entry name" value="DUF4145"/>
    <property type="match status" value="1"/>
</dbReference>
<dbReference type="RefSeq" id="WP_109637372.1">
    <property type="nucleotide sequence ID" value="NC_014532.2"/>
</dbReference>
<evidence type="ECO:0000313" key="2">
    <source>
        <dbReference type="EMBL" id="SJK83775.1"/>
    </source>
</evidence>
<gene>
    <name evidence="2" type="ORF">HELO_2306B</name>
    <name evidence="3" type="ORF">SR933_05365</name>
</gene>
<feature type="domain" description="DUF4145" evidence="1">
    <location>
        <begin position="123"/>
        <end position="202"/>
    </location>
</feature>
<reference evidence="3 5" key="4">
    <citation type="submission" date="2023-11" db="EMBL/GenBank/DDBJ databases">
        <title>MicrobeMod: A computational toolkit for identifying prokaryotic methylation and restriction-modification with nanopore sequencing.</title>
        <authorList>
            <person name="Crits-Christoph A."/>
            <person name="Kang S.C."/>
            <person name="Lee H."/>
            <person name="Ostrov N."/>
        </authorList>
    </citation>
    <scope>NUCLEOTIDE SEQUENCE [LARGE SCALE GENOMIC DNA]</scope>
    <source>
        <strain evidence="3 5">ATCC 33173</strain>
    </source>
</reference>
<keyword evidence="5" id="KW-1185">Reference proteome</keyword>
<organism evidence="2 4">
    <name type="scientific">Halomonas elongata (strain ATCC 33173 / DSM 2581 / NBRC 15536 / NCIMB 2198 / 1H9)</name>
    <dbReference type="NCBI Taxonomy" id="768066"/>
    <lineage>
        <taxon>Bacteria</taxon>
        <taxon>Pseudomonadati</taxon>
        <taxon>Pseudomonadota</taxon>
        <taxon>Gammaproteobacteria</taxon>
        <taxon>Oceanospirillales</taxon>
        <taxon>Halomonadaceae</taxon>
        <taxon>Halomonas</taxon>
    </lineage>
</organism>